<feature type="region of interest" description="Disordered" evidence="9">
    <location>
        <begin position="740"/>
        <end position="775"/>
    </location>
</feature>
<feature type="compositionally biased region" description="Basic and acidic residues" evidence="9">
    <location>
        <begin position="682"/>
        <end position="691"/>
    </location>
</feature>
<dbReference type="Gene3D" id="3.20.20.190">
    <property type="entry name" value="Phosphatidylinositol (PI) phosphodiesterase"/>
    <property type="match status" value="2"/>
</dbReference>
<dbReference type="GO" id="GO:0004435">
    <property type="term" value="F:phosphatidylinositol-4,5-bisphosphate phospholipase C activity"/>
    <property type="evidence" value="ECO:0007669"/>
    <property type="project" value="UniProtKB-EC"/>
</dbReference>
<dbReference type="EC" id="3.1.4.11" evidence="8"/>
<dbReference type="PROSITE" id="PS50007">
    <property type="entry name" value="PIPLC_X_DOMAIN"/>
    <property type="match status" value="2"/>
</dbReference>
<dbReference type="InterPro" id="IPR015359">
    <property type="entry name" value="PLC_EF-hand-like"/>
</dbReference>
<keyword evidence="8" id="KW-0378">Hydrolase</keyword>
<dbReference type="EMBL" id="CAJPIZ010003158">
    <property type="protein sequence ID" value="CAG2105999.1"/>
    <property type="molecule type" value="Genomic_DNA"/>
</dbReference>
<feature type="compositionally biased region" description="Basic and acidic residues" evidence="9">
    <location>
        <begin position="661"/>
        <end position="675"/>
    </location>
</feature>
<dbReference type="PRINTS" id="PR00390">
    <property type="entry name" value="PHPHLIPASEC"/>
</dbReference>
<dbReference type="PANTHER" id="PTHR10336:SF209">
    <property type="entry name" value="PHOSPHOINOSITIDE PHOSPHOLIPASE C"/>
    <property type="match status" value="1"/>
</dbReference>
<feature type="domain" description="EF-hand" evidence="10">
    <location>
        <begin position="195"/>
        <end position="230"/>
    </location>
</feature>
<feature type="compositionally biased region" description="Acidic residues" evidence="9">
    <location>
        <begin position="615"/>
        <end position="643"/>
    </location>
</feature>
<keyword evidence="8" id="KW-0442">Lipid degradation</keyword>
<keyword evidence="2" id="KW-0479">Metal-binding</keyword>
<gene>
    <name evidence="11" type="ORF">OSB1V03_LOCUS6003</name>
</gene>
<dbReference type="SUPFAM" id="SSF50729">
    <property type="entry name" value="PH domain-like"/>
    <property type="match status" value="1"/>
</dbReference>
<keyword evidence="3" id="KW-0106">Calcium</keyword>
<evidence type="ECO:0000256" key="4">
    <source>
        <dbReference type="ARBA" id="ARBA00022842"/>
    </source>
</evidence>
<comment type="catalytic activity">
    <reaction evidence="7">
        <text>a 1,2-diacyl-sn-glycero-3-phospho-(1D-myo-inositol-4,5-bisphosphate) + H2O = 1D-myo-inositol 1,4,5-trisphosphate + a 1,2-diacyl-sn-glycerol + H(+)</text>
        <dbReference type="Rhea" id="RHEA:33179"/>
        <dbReference type="ChEBI" id="CHEBI:15377"/>
        <dbReference type="ChEBI" id="CHEBI:15378"/>
        <dbReference type="ChEBI" id="CHEBI:17815"/>
        <dbReference type="ChEBI" id="CHEBI:58456"/>
        <dbReference type="ChEBI" id="CHEBI:203600"/>
        <dbReference type="EC" id="3.1.4.11"/>
    </reaction>
    <physiologicalReaction direction="left-to-right" evidence="7">
        <dbReference type="Rhea" id="RHEA:33180"/>
    </physiologicalReaction>
</comment>
<organism evidence="11">
    <name type="scientific">Medioppia subpectinata</name>
    <dbReference type="NCBI Taxonomy" id="1979941"/>
    <lineage>
        <taxon>Eukaryota</taxon>
        <taxon>Metazoa</taxon>
        <taxon>Ecdysozoa</taxon>
        <taxon>Arthropoda</taxon>
        <taxon>Chelicerata</taxon>
        <taxon>Arachnida</taxon>
        <taxon>Acari</taxon>
        <taxon>Acariformes</taxon>
        <taxon>Sarcoptiformes</taxon>
        <taxon>Oribatida</taxon>
        <taxon>Brachypylina</taxon>
        <taxon>Oppioidea</taxon>
        <taxon>Oppiidae</taxon>
        <taxon>Medioppia</taxon>
    </lineage>
</organism>
<dbReference type="Pfam" id="PF09279">
    <property type="entry name" value="EF-hand_like"/>
    <property type="match status" value="1"/>
</dbReference>
<dbReference type="GO" id="GO:0005886">
    <property type="term" value="C:plasma membrane"/>
    <property type="evidence" value="ECO:0007669"/>
    <property type="project" value="TreeGrafter"/>
</dbReference>
<dbReference type="Gene3D" id="1.10.238.10">
    <property type="entry name" value="EF-hand"/>
    <property type="match status" value="2"/>
</dbReference>
<dbReference type="SMART" id="SM00054">
    <property type="entry name" value="EFh"/>
    <property type="match status" value="2"/>
</dbReference>
<dbReference type="SUPFAM" id="SSF51695">
    <property type="entry name" value="PLC-like phosphodiesterases"/>
    <property type="match status" value="2"/>
</dbReference>
<dbReference type="InterPro" id="IPR000909">
    <property type="entry name" value="PLipase_C_PInositol-sp_X_dom"/>
</dbReference>
<dbReference type="SUPFAM" id="SSF47473">
    <property type="entry name" value="EF-hand"/>
    <property type="match status" value="1"/>
</dbReference>
<keyword evidence="5" id="KW-1015">Disulfide bond</keyword>
<dbReference type="PANTHER" id="PTHR10336">
    <property type="entry name" value="PHOSPHOINOSITIDE-SPECIFIC PHOSPHOLIPASE C FAMILY PROTEIN"/>
    <property type="match status" value="1"/>
</dbReference>
<evidence type="ECO:0000256" key="8">
    <source>
        <dbReference type="RuleBase" id="RU361133"/>
    </source>
</evidence>
<dbReference type="InterPro" id="IPR011992">
    <property type="entry name" value="EF-hand-dom_pair"/>
</dbReference>
<feature type="compositionally biased region" description="Polar residues" evidence="9">
    <location>
        <begin position="648"/>
        <end position="660"/>
    </location>
</feature>
<dbReference type="InterPro" id="IPR018247">
    <property type="entry name" value="EF_Hand_1_Ca_BS"/>
</dbReference>
<dbReference type="AlphaFoldDB" id="A0A7R9KM24"/>
<dbReference type="SMART" id="SM00148">
    <property type="entry name" value="PLCXc"/>
    <property type="match status" value="2"/>
</dbReference>
<dbReference type="PROSITE" id="PS00018">
    <property type="entry name" value="EF_HAND_1"/>
    <property type="match status" value="1"/>
</dbReference>
<protein>
    <recommendedName>
        <fullName evidence="8">Phosphoinositide phospholipase C</fullName>
        <ecNumber evidence="8">3.1.4.11</ecNumber>
    </recommendedName>
</protein>
<keyword evidence="8" id="KW-0443">Lipid metabolism</keyword>
<dbReference type="CDD" id="cd08558">
    <property type="entry name" value="PI-PLCc_eukaryota"/>
    <property type="match status" value="2"/>
</dbReference>
<reference evidence="11" key="1">
    <citation type="submission" date="2020-11" db="EMBL/GenBank/DDBJ databases">
        <authorList>
            <person name="Tran Van P."/>
        </authorList>
    </citation>
    <scope>NUCLEOTIDE SEQUENCE</scope>
</reference>
<evidence type="ECO:0000259" key="10">
    <source>
        <dbReference type="PROSITE" id="PS50222"/>
    </source>
</evidence>
<dbReference type="OrthoDB" id="269822at2759"/>
<dbReference type="InterPro" id="IPR002048">
    <property type="entry name" value="EF_hand_dom"/>
</dbReference>
<dbReference type="Gene3D" id="2.30.29.30">
    <property type="entry name" value="Pleckstrin-homology domain (PH domain)/Phosphotyrosine-binding domain (PTB)"/>
    <property type="match status" value="1"/>
</dbReference>
<dbReference type="Pfam" id="PF00388">
    <property type="entry name" value="PI-PLC-X"/>
    <property type="match status" value="2"/>
</dbReference>
<evidence type="ECO:0000256" key="2">
    <source>
        <dbReference type="ARBA" id="ARBA00022723"/>
    </source>
</evidence>
<evidence type="ECO:0000313" key="12">
    <source>
        <dbReference type="Proteomes" id="UP000759131"/>
    </source>
</evidence>
<feature type="region of interest" description="Disordered" evidence="9">
    <location>
        <begin position="610"/>
        <end position="691"/>
    </location>
</feature>
<dbReference type="GO" id="GO:0016042">
    <property type="term" value="P:lipid catabolic process"/>
    <property type="evidence" value="ECO:0007669"/>
    <property type="project" value="UniProtKB-KW"/>
</dbReference>
<evidence type="ECO:0000256" key="6">
    <source>
        <dbReference type="ARBA" id="ARBA00023239"/>
    </source>
</evidence>
<evidence type="ECO:0000256" key="3">
    <source>
        <dbReference type="ARBA" id="ARBA00022837"/>
    </source>
</evidence>
<dbReference type="GO" id="GO:0005509">
    <property type="term" value="F:calcium ion binding"/>
    <property type="evidence" value="ECO:0007669"/>
    <property type="project" value="InterPro"/>
</dbReference>
<evidence type="ECO:0000313" key="11">
    <source>
        <dbReference type="EMBL" id="CAD7625569.1"/>
    </source>
</evidence>
<name>A0A7R9KM24_9ACAR</name>
<evidence type="ECO:0000256" key="9">
    <source>
        <dbReference type="SAM" id="MobiDB-lite"/>
    </source>
</evidence>
<dbReference type="Proteomes" id="UP000759131">
    <property type="component" value="Unassembled WGS sequence"/>
</dbReference>
<proteinExistence type="predicted"/>
<dbReference type="InterPro" id="IPR001192">
    <property type="entry name" value="PI-PLC_fam"/>
</dbReference>
<dbReference type="InterPro" id="IPR011993">
    <property type="entry name" value="PH-like_dom_sf"/>
</dbReference>
<keyword evidence="4" id="KW-0460">Magnesium</keyword>
<evidence type="ECO:0000256" key="1">
    <source>
        <dbReference type="ARBA" id="ARBA00000110"/>
    </source>
</evidence>
<dbReference type="GO" id="GO:0016829">
    <property type="term" value="F:lyase activity"/>
    <property type="evidence" value="ECO:0007669"/>
    <property type="project" value="UniProtKB-KW"/>
</dbReference>
<dbReference type="InterPro" id="IPR017946">
    <property type="entry name" value="PLC-like_Pdiesterase_TIM-brl"/>
</dbReference>
<dbReference type="GO" id="GO:0035556">
    <property type="term" value="P:intracellular signal transduction"/>
    <property type="evidence" value="ECO:0007669"/>
    <property type="project" value="InterPro"/>
</dbReference>
<accession>A0A7R9KM24</accession>
<evidence type="ECO:0000256" key="7">
    <source>
        <dbReference type="ARBA" id="ARBA00023674"/>
    </source>
</evidence>
<comment type="catalytic activity">
    <reaction evidence="1">
        <text>an N-(acyl)-sphingosylphosphoethanolamine = an N-(acyl)-sphingosyl-1,3-cyclic phosphate + ethanolamine</text>
        <dbReference type="Rhea" id="RHEA:60648"/>
        <dbReference type="ChEBI" id="CHEBI:57603"/>
        <dbReference type="ChEBI" id="CHEBI:143891"/>
        <dbReference type="ChEBI" id="CHEBI:143892"/>
    </reaction>
</comment>
<keyword evidence="12" id="KW-1185">Reference proteome</keyword>
<evidence type="ECO:0000256" key="5">
    <source>
        <dbReference type="ARBA" id="ARBA00023157"/>
    </source>
</evidence>
<dbReference type="EMBL" id="OC857733">
    <property type="protein sequence ID" value="CAD7625569.1"/>
    <property type="molecule type" value="Genomic_DNA"/>
</dbReference>
<sequence length="775" mass="89482">MLVLHKVIIKVFLVVYTMKSLYEDIKTLLNKLNQMESKQTEKLLKEDGEKVVPNIDIPDDNVPNEEVISKLNEKTCFHKVRSLDKLIRRKYHIDLETMQLHYDSNIKHDLYDLSEVRKGWQSDRFNVIEAKFRRELNASDGPKNLPQLEEDKCFSLVFGIKTEDLVAPNVETRDVWVKGLKYLIASYKDQLINDEQSVWLEKQFREADKNKNKSLSFKEVVSLLNRINISLSDKNAKQFFKARDPTLDWEEFLKFYQLINIRPALDRLFKKYSVNNTSFMGPEELKEFLITQQKMTKVTLADCEAYISRYEPKEIIASSVKICLNLCPTIILPHLIIHQLTGSSSIEAYRLALIRGCRCLELDVWDGDDGEPIIYHGYTLTSKILLRDVLKTIHKYAFKMSPYPLILSMENHCSIEQQVVMASLMKEILNEYLYDGIVDESAVIASSVKTCLNLCPTIISPHLIIHQLTGSSSIEAYRLALIRGCRCLELDVWDGDDGEPIIYHGYTLTSKILLRDVLKTIHKYAFKMSPYPLILSMENHCSIEQQVVMASLMTEILNEYLYDGIVDESAGQLPSPEDLVHKILIKGKKLPKIKPKKLIKLRNALNLDAINESKSEEEENEEEEEEEDGYDSDDDMSEYELNEESTHENINSKITENQNNEEIKNTEDENSDIKDTNITNRSEIKEKSSDGNDIKITEKNVMQDINNTEIKNSNDRILNKRNTYPITNKNDYQKNVRIAPEPLNGDHQPLGVTCSVPQTRHHRPTPEEINVSKKK</sequence>
<dbReference type="PROSITE" id="PS50222">
    <property type="entry name" value="EF_HAND_2"/>
    <property type="match status" value="1"/>
</dbReference>
<keyword evidence="6" id="KW-0456">Lyase</keyword>